<evidence type="ECO:0000313" key="1">
    <source>
        <dbReference type="EMBL" id="MBW0527042.1"/>
    </source>
</evidence>
<reference evidence="1" key="1">
    <citation type="submission" date="2021-03" db="EMBL/GenBank/DDBJ databases">
        <title>Draft genome sequence of rust myrtle Austropuccinia psidii MF-1, a brazilian biotype.</title>
        <authorList>
            <person name="Quecine M.C."/>
            <person name="Pachon D.M.R."/>
            <person name="Bonatelli M.L."/>
            <person name="Correr F.H."/>
            <person name="Franceschini L.M."/>
            <person name="Leite T.F."/>
            <person name="Margarido G.R.A."/>
            <person name="Almeida C.A."/>
            <person name="Ferrarezi J.A."/>
            <person name="Labate C.A."/>
        </authorList>
    </citation>
    <scope>NUCLEOTIDE SEQUENCE</scope>
    <source>
        <strain evidence="1">MF-1</strain>
    </source>
</reference>
<evidence type="ECO:0000313" key="2">
    <source>
        <dbReference type="Proteomes" id="UP000765509"/>
    </source>
</evidence>
<name>A0A9Q3EZK9_9BASI</name>
<accession>A0A9Q3EZK9</accession>
<organism evidence="1 2">
    <name type="scientific">Austropuccinia psidii MF-1</name>
    <dbReference type="NCBI Taxonomy" id="1389203"/>
    <lineage>
        <taxon>Eukaryota</taxon>
        <taxon>Fungi</taxon>
        <taxon>Dikarya</taxon>
        <taxon>Basidiomycota</taxon>
        <taxon>Pucciniomycotina</taxon>
        <taxon>Pucciniomycetes</taxon>
        <taxon>Pucciniales</taxon>
        <taxon>Sphaerophragmiaceae</taxon>
        <taxon>Austropuccinia</taxon>
    </lineage>
</organism>
<protein>
    <submittedName>
        <fullName evidence="1">Uncharacterized protein</fullName>
    </submittedName>
</protein>
<proteinExistence type="predicted"/>
<dbReference type="EMBL" id="AVOT02033182">
    <property type="protein sequence ID" value="MBW0527042.1"/>
    <property type="molecule type" value="Genomic_DNA"/>
</dbReference>
<dbReference type="AlphaFoldDB" id="A0A9Q3EZK9"/>
<dbReference type="Proteomes" id="UP000765509">
    <property type="component" value="Unassembled WGS sequence"/>
</dbReference>
<gene>
    <name evidence="1" type="ORF">O181_066757</name>
</gene>
<comment type="caution">
    <text evidence="1">The sequence shown here is derived from an EMBL/GenBank/DDBJ whole genome shotgun (WGS) entry which is preliminary data.</text>
</comment>
<sequence>MIGIVFPPPNTSPYYQHPCTASSAYDCFMQEPYWAADRSSYLHHDVSNFSEWVAGINRVLCIAFNSELSVDNLPSSLENRSPQENRGISHFISTMLPANFAL</sequence>
<keyword evidence="2" id="KW-1185">Reference proteome</keyword>